<evidence type="ECO:0000256" key="4">
    <source>
        <dbReference type="ARBA" id="ARBA00022692"/>
    </source>
</evidence>
<evidence type="ECO:0000256" key="3">
    <source>
        <dbReference type="ARBA" id="ARBA00022475"/>
    </source>
</evidence>
<evidence type="ECO:0000256" key="1">
    <source>
        <dbReference type="ARBA" id="ARBA00004651"/>
    </source>
</evidence>
<feature type="transmembrane region" description="Helical" evidence="8">
    <location>
        <begin position="29"/>
        <end position="47"/>
    </location>
</feature>
<dbReference type="Pfam" id="PF00893">
    <property type="entry name" value="Multi_Drug_Res"/>
    <property type="match status" value="1"/>
</dbReference>
<dbReference type="GO" id="GO:0022857">
    <property type="term" value="F:transmembrane transporter activity"/>
    <property type="evidence" value="ECO:0007669"/>
    <property type="project" value="InterPro"/>
</dbReference>
<evidence type="ECO:0000256" key="2">
    <source>
        <dbReference type="ARBA" id="ARBA00022448"/>
    </source>
</evidence>
<keyword evidence="4 7" id="KW-0812">Transmembrane</keyword>
<keyword evidence="6 8" id="KW-0472">Membrane</keyword>
<dbReference type="AlphaFoldDB" id="A0A1Y3XT49"/>
<comment type="subcellular location">
    <subcellularLocation>
        <location evidence="1 7">Cell membrane</location>
        <topology evidence="1 7">Multi-pass membrane protein</topology>
    </subcellularLocation>
</comment>
<dbReference type="EMBL" id="NFIE01000009">
    <property type="protein sequence ID" value="OUN88724.1"/>
    <property type="molecule type" value="Genomic_DNA"/>
</dbReference>
<feature type="transmembrane region" description="Helical" evidence="8">
    <location>
        <begin position="59"/>
        <end position="79"/>
    </location>
</feature>
<feature type="transmembrane region" description="Helical" evidence="8">
    <location>
        <begin position="85"/>
        <end position="104"/>
    </location>
</feature>
<dbReference type="GO" id="GO:0005886">
    <property type="term" value="C:plasma membrane"/>
    <property type="evidence" value="ECO:0007669"/>
    <property type="project" value="UniProtKB-SubCell"/>
</dbReference>
<reference evidence="10" key="1">
    <citation type="submission" date="2017-04" db="EMBL/GenBank/DDBJ databases">
        <title>Function of individual gut microbiota members based on whole genome sequencing of pure cultures obtained from chicken caecum.</title>
        <authorList>
            <person name="Medvecky M."/>
            <person name="Cejkova D."/>
            <person name="Polansky O."/>
            <person name="Karasova D."/>
            <person name="Kubasova T."/>
            <person name="Cizek A."/>
            <person name="Rychlik I."/>
        </authorList>
    </citation>
    <scope>NUCLEOTIDE SEQUENCE [LARGE SCALE GENOMIC DNA]</scope>
    <source>
        <strain evidence="10">An5</strain>
    </source>
</reference>
<sequence>MDWLVLVASGAMEAVWALALDRAEGFTKPLPTIIFLAALAVSMLGLSHAVKSIPIGTAYAVWVGIGAAVTVGYSMITGAEAASPAKIALLVGLVACVVGLKLVGDAH</sequence>
<dbReference type="RefSeq" id="WP_019239319.1">
    <property type="nucleotide sequence ID" value="NZ_CABKRW010000069.1"/>
</dbReference>
<evidence type="ECO:0000256" key="5">
    <source>
        <dbReference type="ARBA" id="ARBA00022989"/>
    </source>
</evidence>
<keyword evidence="3" id="KW-1003">Cell membrane</keyword>
<protein>
    <submittedName>
        <fullName evidence="9">QacE family quaternary ammonium compound efflux SMR transporter</fullName>
    </submittedName>
</protein>
<dbReference type="Gene3D" id="1.10.3730.20">
    <property type="match status" value="1"/>
</dbReference>
<evidence type="ECO:0000313" key="9">
    <source>
        <dbReference type="EMBL" id="OUN88724.1"/>
    </source>
</evidence>
<gene>
    <name evidence="9" type="ORF">B5G02_04890</name>
</gene>
<dbReference type="OrthoDB" id="21828at2"/>
<dbReference type="InterPro" id="IPR037185">
    <property type="entry name" value="EmrE-like"/>
</dbReference>
<keyword evidence="2" id="KW-0813">Transport</keyword>
<dbReference type="PANTHER" id="PTHR30561:SF0">
    <property type="entry name" value="GUANIDINIUM EXPORTER"/>
    <property type="match status" value="1"/>
</dbReference>
<evidence type="ECO:0000256" key="7">
    <source>
        <dbReference type="RuleBase" id="RU003942"/>
    </source>
</evidence>
<keyword evidence="10" id="KW-1185">Reference proteome</keyword>
<evidence type="ECO:0000256" key="6">
    <source>
        <dbReference type="ARBA" id="ARBA00023136"/>
    </source>
</evidence>
<dbReference type="SUPFAM" id="SSF103481">
    <property type="entry name" value="Multidrug resistance efflux transporter EmrE"/>
    <property type="match status" value="1"/>
</dbReference>
<accession>A0A1Y3XT49</accession>
<comment type="caution">
    <text evidence="9">The sequence shown here is derived from an EMBL/GenBank/DDBJ whole genome shotgun (WGS) entry which is preliminary data.</text>
</comment>
<organism evidence="9 10">
    <name type="scientific">[Collinsella] massiliensis</name>
    <dbReference type="NCBI Taxonomy" id="1232426"/>
    <lineage>
        <taxon>Bacteria</taxon>
        <taxon>Bacillati</taxon>
        <taxon>Actinomycetota</taxon>
        <taxon>Coriobacteriia</taxon>
        <taxon>Coriobacteriales</taxon>
        <taxon>Coriobacteriaceae</taxon>
        <taxon>Enorma</taxon>
    </lineage>
</organism>
<dbReference type="PANTHER" id="PTHR30561">
    <property type="entry name" value="SMR FAMILY PROTON-DEPENDENT DRUG EFFLUX TRANSPORTER SUGE"/>
    <property type="match status" value="1"/>
</dbReference>
<evidence type="ECO:0000313" key="10">
    <source>
        <dbReference type="Proteomes" id="UP000195781"/>
    </source>
</evidence>
<keyword evidence="5 8" id="KW-1133">Transmembrane helix</keyword>
<name>A0A1Y3XT49_9ACTN</name>
<proteinExistence type="inferred from homology"/>
<comment type="similarity">
    <text evidence="7">Belongs to the drug/metabolite transporter (DMT) superfamily. Small multidrug resistance (SMR) (TC 2.A.7.1) family.</text>
</comment>
<evidence type="ECO:0000256" key="8">
    <source>
        <dbReference type="SAM" id="Phobius"/>
    </source>
</evidence>
<dbReference type="InterPro" id="IPR045324">
    <property type="entry name" value="Small_multidrug_res"/>
</dbReference>
<dbReference type="Proteomes" id="UP000195781">
    <property type="component" value="Unassembled WGS sequence"/>
</dbReference>
<dbReference type="InterPro" id="IPR000390">
    <property type="entry name" value="Small_drug/metabolite_transptr"/>
</dbReference>